<protein>
    <recommendedName>
        <fullName evidence="3">IrrE N-terminal-like domain-containing protein</fullName>
    </recommendedName>
</protein>
<reference evidence="2" key="1">
    <citation type="submission" date="2016-10" db="EMBL/GenBank/DDBJ databases">
        <authorList>
            <person name="Varghese N."/>
            <person name="Submissions S."/>
        </authorList>
    </citation>
    <scope>NUCLEOTIDE SEQUENCE [LARGE SCALE GENOMIC DNA]</scope>
    <source>
        <strain evidence="2">DSM 22329</strain>
    </source>
</reference>
<organism evidence="1 2">
    <name type="scientific">Pedococcus dokdonensis</name>
    <dbReference type="NCBI Taxonomy" id="443156"/>
    <lineage>
        <taxon>Bacteria</taxon>
        <taxon>Bacillati</taxon>
        <taxon>Actinomycetota</taxon>
        <taxon>Actinomycetes</taxon>
        <taxon>Micrococcales</taxon>
        <taxon>Intrasporangiaceae</taxon>
        <taxon>Pedococcus</taxon>
    </lineage>
</organism>
<evidence type="ECO:0000313" key="1">
    <source>
        <dbReference type="EMBL" id="SDP60762.1"/>
    </source>
</evidence>
<accession>A0A1H0U393</accession>
<evidence type="ECO:0000313" key="2">
    <source>
        <dbReference type="Proteomes" id="UP000199077"/>
    </source>
</evidence>
<dbReference type="AlphaFoldDB" id="A0A1H0U393"/>
<name>A0A1H0U393_9MICO</name>
<dbReference type="Proteomes" id="UP000199077">
    <property type="component" value="Chromosome I"/>
</dbReference>
<keyword evidence="2" id="KW-1185">Reference proteome</keyword>
<dbReference type="STRING" id="443156.SAMN04489867_3116"/>
<evidence type="ECO:0008006" key="3">
    <source>
        <dbReference type="Google" id="ProtNLM"/>
    </source>
</evidence>
<dbReference type="EMBL" id="LT629711">
    <property type="protein sequence ID" value="SDP60762.1"/>
    <property type="molecule type" value="Genomic_DNA"/>
</dbReference>
<gene>
    <name evidence="1" type="ORF">SAMN04489867_3116</name>
</gene>
<proteinExistence type="predicted"/>
<sequence length="133" mass="14623">MARSRERDVRVIEVLLTSNAPSGAWIPTLQYDYFLVPLGASPTRRCAVLCHEVGHLLLHHDPAFHSSLSPKLLAAVAPSLPMDTTRKMLQRTGYTNHEEAAAEYVGTSLAVALDDCARAAEWQASSRLSARLR</sequence>